<dbReference type="Pfam" id="PF02129">
    <property type="entry name" value="Peptidase_S15"/>
    <property type="match status" value="1"/>
</dbReference>
<gene>
    <name evidence="4" type="ORF">FF36_00929</name>
</gene>
<dbReference type="SMART" id="SM00939">
    <property type="entry name" value="PepX_C"/>
    <property type="match status" value="1"/>
</dbReference>
<dbReference type="OrthoDB" id="3276960at2"/>
<dbReference type="PANTHER" id="PTHR22946">
    <property type="entry name" value="DIENELACTONE HYDROLASE DOMAIN-CONTAINING PROTEIN-RELATED"/>
    <property type="match status" value="1"/>
</dbReference>
<dbReference type="GO" id="GO:0008239">
    <property type="term" value="F:dipeptidyl-peptidase activity"/>
    <property type="evidence" value="ECO:0007669"/>
    <property type="project" value="InterPro"/>
</dbReference>
<keyword evidence="5" id="KW-1185">Reference proteome</keyword>
<name>A0A0D8BKD5_9ACTN</name>
<dbReference type="SUPFAM" id="SSF53474">
    <property type="entry name" value="alpha/beta-Hydrolases"/>
    <property type="match status" value="1"/>
</dbReference>
<dbReference type="InterPro" id="IPR008979">
    <property type="entry name" value="Galactose-bd-like_sf"/>
</dbReference>
<dbReference type="AlphaFoldDB" id="A0A0D8BKD5"/>
<dbReference type="PANTHER" id="PTHR22946:SF9">
    <property type="entry name" value="POLYKETIDE TRANSFERASE AF380"/>
    <property type="match status" value="1"/>
</dbReference>
<dbReference type="EMBL" id="JYFN01000005">
    <property type="protein sequence ID" value="KJE24555.1"/>
    <property type="molecule type" value="Genomic_DNA"/>
</dbReference>
<accession>A0A0D8BKD5</accession>
<dbReference type="NCBIfam" id="TIGR00976">
    <property type="entry name" value="CocE_NonD"/>
    <property type="match status" value="1"/>
</dbReference>
<evidence type="ECO:0000259" key="3">
    <source>
        <dbReference type="SMART" id="SM00939"/>
    </source>
</evidence>
<dbReference type="Gene3D" id="3.40.50.1820">
    <property type="entry name" value="alpha/beta hydrolase"/>
    <property type="match status" value="1"/>
</dbReference>
<dbReference type="GO" id="GO:0052689">
    <property type="term" value="F:carboxylic ester hydrolase activity"/>
    <property type="evidence" value="ECO:0007669"/>
    <property type="project" value="UniProtKB-ARBA"/>
</dbReference>
<dbReference type="InterPro" id="IPR050261">
    <property type="entry name" value="FrsA_esterase"/>
</dbReference>
<dbReference type="SUPFAM" id="SSF49785">
    <property type="entry name" value="Galactose-binding domain-like"/>
    <property type="match status" value="1"/>
</dbReference>
<proteinExistence type="inferred from homology"/>
<dbReference type="Proteomes" id="UP000032545">
    <property type="component" value="Unassembled WGS sequence"/>
</dbReference>
<sequence length="561" mass="60985">MATSPQRTTVFDFAPQDRTLLDAQIRALENLDRGDFRELPPATAGKFQQLQGAGTFASVRIPGADPDVQLDAGVFVPLGAGPHPVVVLPAPLAPTGWRSYPGLLVNFAIRGYLAVAYSERGLADSTGKIDVAGPRDRADGSAVIDWILENHADRVNPDQIAFAGSSYGAGQSLIIAAHDDRVKAVAAQSAWADLTRSLYENETRHIAAFEALAALFGEDRLSDETRQIFADFRSNKNIKNLLDFGAIRSPISYVERLNSRRVPVFLGTYWHETIFSVPAVVEFFNQLTGPRRLLVQIGDHGGDEILGFLGGWSRPTATTFRWLDHHLRGKDNGIGQDGNVHTEYMHNLFDLRKSNDWQSYVQPTRRFYLDQPRGGSTDGVLASRPATGWTTTIQAGVDTPAHVAEALVQTGVLERLGAPAIYDTASISRRDAAVWVTEPLVAQSQLTGNVRLHLTIRPSAATATIVTHLFDVDPGRAKGKIITSAPYTLLNEREGEARAIDVQLQPADYRIAAGHQLALVIDTKDRLFADATVDGGQVEFASPDGAASYLELPLADLPDAE</sequence>
<feature type="domain" description="Xaa-Pro dipeptidyl-peptidase C-terminal" evidence="3">
    <location>
        <begin position="320"/>
        <end position="550"/>
    </location>
</feature>
<dbReference type="Pfam" id="PF08530">
    <property type="entry name" value="PepX_C"/>
    <property type="match status" value="1"/>
</dbReference>
<comment type="caution">
    <text evidence="4">The sequence shown here is derived from an EMBL/GenBank/DDBJ whole genome shotgun (WGS) entry which is preliminary data.</text>
</comment>
<dbReference type="InterPro" id="IPR005674">
    <property type="entry name" value="CocE/Ser_esterase"/>
</dbReference>
<dbReference type="RefSeq" id="WP_044883707.1">
    <property type="nucleotide sequence ID" value="NZ_JYFN01000005.1"/>
</dbReference>
<reference evidence="4 5" key="2">
    <citation type="journal article" date="2016" name="Genome Announc.">
        <title>Permanent Draft Genome Sequences for Two Variants of Frankia sp. Strain CpI1, the First Frankia Strain Isolated from Root Nodules of Comptonia peregrina.</title>
        <authorList>
            <person name="Oshone R."/>
            <person name="Hurst S.G.IV."/>
            <person name="Abebe-Akele F."/>
            <person name="Simpson S."/>
            <person name="Morris K."/>
            <person name="Thomas W.K."/>
            <person name="Tisa L.S."/>
        </authorList>
    </citation>
    <scope>NUCLEOTIDE SEQUENCE [LARGE SCALE GENOMIC DNA]</scope>
    <source>
        <strain evidence="5">CpI1-S</strain>
    </source>
</reference>
<evidence type="ECO:0000256" key="1">
    <source>
        <dbReference type="ARBA" id="ARBA00008645"/>
    </source>
</evidence>
<organism evidence="4 5">
    <name type="scientific">Frankia torreyi</name>
    <dbReference type="NCBI Taxonomy" id="1856"/>
    <lineage>
        <taxon>Bacteria</taxon>
        <taxon>Bacillati</taxon>
        <taxon>Actinomycetota</taxon>
        <taxon>Actinomycetes</taxon>
        <taxon>Frankiales</taxon>
        <taxon>Frankiaceae</taxon>
        <taxon>Frankia</taxon>
    </lineage>
</organism>
<evidence type="ECO:0000313" key="4">
    <source>
        <dbReference type="EMBL" id="KJE24555.1"/>
    </source>
</evidence>
<evidence type="ECO:0000256" key="2">
    <source>
        <dbReference type="ARBA" id="ARBA00022801"/>
    </source>
</evidence>
<dbReference type="Gene3D" id="2.60.120.260">
    <property type="entry name" value="Galactose-binding domain-like"/>
    <property type="match status" value="1"/>
</dbReference>
<evidence type="ECO:0000313" key="5">
    <source>
        <dbReference type="Proteomes" id="UP000032545"/>
    </source>
</evidence>
<dbReference type="InterPro" id="IPR013736">
    <property type="entry name" value="Xaa-Pro_dipept_C"/>
</dbReference>
<keyword evidence="2 4" id="KW-0378">Hydrolase</keyword>
<dbReference type="PATRIC" id="fig|1502723.3.peg.4179"/>
<dbReference type="InterPro" id="IPR000383">
    <property type="entry name" value="Xaa-Pro-like_dom"/>
</dbReference>
<comment type="similarity">
    <text evidence="1">Belongs to the AB hydrolase superfamily.</text>
</comment>
<reference evidence="5" key="1">
    <citation type="submission" date="2015-02" db="EMBL/GenBank/DDBJ databases">
        <title>Draft Genome of Frankia sp. CpI1-S.</title>
        <authorList>
            <person name="Oshone R.T."/>
            <person name="Ngom M."/>
            <person name="Ghodhbane-Gtari F."/>
            <person name="Gtari M."/>
            <person name="Morris K."/>
            <person name="Thomas K."/>
            <person name="Sen A."/>
            <person name="Tisa L.S."/>
        </authorList>
    </citation>
    <scope>NUCLEOTIDE SEQUENCE [LARGE SCALE GENOMIC DNA]</scope>
    <source>
        <strain evidence="5">CpI1-S</strain>
    </source>
</reference>
<protein>
    <submittedName>
        <fullName evidence="4">Putative hydrolase, CocE/NonD family</fullName>
    </submittedName>
</protein>
<dbReference type="InterPro" id="IPR029058">
    <property type="entry name" value="AB_hydrolase_fold"/>
</dbReference>